<keyword evidence="3" id="KW-1185">Reference proteome</keyword>
<dbReference type="FunFam" id="3.30.70.270:FF:000020">
    <property type="entry name" value="Transposon Tf2-6 polyprotein-like Protein"/>
    <property type="match status" value="1"/>
</dbReference>
<dbReference type="Proteomes" id="UP000191612">
    <property type="component" value="Unassembled WGS sequence"/>
</dbReference>
<accession>A0A1V6Q044</accession>
<dbReference type="AlphaFoldDB" id="A0A1V6Q044"/>
<feature type="domain" description="Reverse transcriptase/retrotransposon-derived protein RNase H-like" evidence="1">
    <location>
        <begin position="131"/>
        <end position="177"/>
    </location>
</feature>
<dbReference type="InterPro" id="IPR043128">
    <property type="entry name" value="Rev_trsase/Diguanyl_cyclase"/>
</dbReference>
<gene>
    <name evidence="2" type="ORF">PENSOL_c177G11578</name>
</gene>
<dbReference type="SUPFAM" id="SSF56672">
    <property type="entry name" value="DNA/RNA polymerases"/>
    <property type="match status" value="1"/>
</dbReference>
<dbReference type="Gene3D" id="3.30.70.270">
    <property type="match status" value="1"/>
</dbReference>
<dbReference type="InterPro" id="IPR043502">
    <property type="entry name" value="DNA/RNA_pol_sf"/>
</dbReference>
<comment type="caution">
    <text evidence="2">The sequence shown here is derived from an EMBL/GenBank/DDBJ whole genome shotgun (WGS) entry which is preliminary data.</text>
</comment>
<sequence>AILEKYKNLFRSELPIALPPERNVAHEVETGAARPVNINTYALSAEKLDEQLEFYSYVVRNGTIRPLTAKTEALNDWPRPKNVYDIRQFVGLAIYYRRFIKDFAKICVPLYELLKESDSTLRKKRFRPIIWTEAYESAFRMIKELLISTPILKQPDRNKPYTIETDASEWALGAILM</sequence>
<organism evidence="2 3">
    <name type="scientific">Penicillium solitum</name>
    <dbReference type="NCBI Taxonomy" id="60172"/>
    <lineage>
        <taxon>Eukaryota</taxon>
        <taxon>Fungi</taxon>
        <taxon>Dikarya</taxon>
        <taxon>Ascomycota</taxon>
        <taxon>Pezizomycotina</taxon>
        <taxon>Eurotiomycetes</taxon>
        <taxon>Eurotiomycetidae</taxon>
        <taxon>Eurotiales</taxon>
        <taxon>Aspergillaceae</taxon>
        <taxon>Penicillium</taxon>
    </lineage>
</organism>
<evidence type="ECO:0000313" key="3">
    <source>
        <dbReference type="Proteomes" id="UP000191612"/>
    </source>
</evidence>
<dbReference type="InterPro" id="IPR041577">
    <property type="entry name" value="RT_RNaseH_2"/>
</dbReference>
<dbReference type="PANTHER" id="PTHR33064">
    <property type="entry name" value="POL PROTEIN"/>
    <property type="match status" value="1"/>
</dbReference>
<feature type="non-terminal residue" evidence="2">
    <location>
        <position position="1"/>
    </location>
</feature>
<evidence type="ECO:0000313" key="2">
    <source>
        <dbReference type="EMBL" id="OQD82593.1"/>
    </source>
</evidence>
<dbReference type="PANTHER" id="PTHR33064:SF37">
    <property type="entry name" value="RIBONUCLEASE H"/>
    <property type="match status" value="1"/>
</dbReference>
<dbReference type="EMBL" id="MDYO01000176">
    <property type="protein sequence ID" value="OQD82593.1"/>
    <property type="molecule type" value="Genomic_DNA"/>
</dbReference>
<name>A0A1V6Q044_9EURO</name>
<proteinExistence type="predicted"/>
<dbReference type="STRING" id="60172.A0A1V6Q044"/>
<dbReference type="InterPro" id="IPR051320">
    <property type="entry name" value="Viral_Replic_Matur_Polypro"/>
</dbReference>
<protein>
    <recommendedName>
        <fullName evidence="1">Reverse transcriptase/retrotransposon-derived protein RNase H-like domain-containing protein</fullName>
    </recommendedName>
</protein>
<evidence type="ECO:0000259" key="1">
    <source>
        <dbReference type="Pfam" id="PF17919"/>
    </source>
</evidence>
<dbReference type="Pfam" id="PF17919">
    <property type="entry name" value="RT_RNaseH_2"/>
    <property type="match status" value="1"/>
</dbReference>
<reference evidence="3" key="1">
    <citation type="journal article" date="2017" name="Nat. Microbiol.">
        <title>Global analysis of biosynthetic gene clusters reveals vast potential of secondary metabolite production in Penicillium species.</title>
        <authorList>
            <person name="Nielsen J.C."/>
            <person name="Grijseels S."/>
            <person name="Prigent S."/>
            <person name="Ji B."/>
            <person name="Dainat J."/>
            <person name="Nielsen K.F."/>
            <person name="Frisvad J.C."/>
            <person name="Workman M."/>
            <person name="Nielsen J."/>
        </authorList>
    </citation>
    <scope>NUCLEOTIDE SEQUENCE [LARGE SCALE GENOMIC DNA]</scope>
    <source>
        <strain evidence="3">IBT 29525</strain>
    </source>
</reference>